<protein>
    <submittedName>
        <fullName evidence="1">Uncharacterized protein</fullName>
    </submittedName>
</protein>
<dbReference type="Proteomes" id="UP000325577">
    <property type="component" value="Linkage Group LG4"/>
</dbReference>
<accession>A0A5J5A108</accession>
<keyword evidence="2" id="KW-1185">Reference proteome</keyword>
<evidence type="ECO:0000313" key="2">
    <source>
        <dbReference type="Proteomes" id="UP000325577"/>
    </source>
</evidence>
<sequence>MMNMGLNNQTYSLDYPSDTKENLRKNVGLQVPQHGTPNPEECHLAYHGACTGMDEQSLLTGSRSTCARITEPQEDLLTGSVVERHEIPYQAPCKNYQGLPLNSQPVCYDIKKETYLMDPKVDTIISVPSNNLGYNETGMGCKGWALKLKNQMLLNDKKMMNKKQEIPQDSPANLNIDEKADIKGSHKCSEVNGGIRSDLAAFYTHLATRELQTTKGLDLEYIKELGSGTYGTVLYGNGRF</sequence>
<organism evidence="1 2">
    <name type="scientific">Nyssa sinensis</name>
    <dbReference type="NCBI Taxonomy" id="561372"/>
    <lineage>
        <taxon>Eukaryota</taxon>
        <taxon>Viridiplantae</taxon>
        <taxon>Streptophyta</taxon>
        <taxon>Embryophyta</taxon>
        <taxon>Tracheophyta</taxon>
        <taxon>Spermatophyta</taxon>
        <taxon>Magnoliopsida</taxon>
        <taxon>eudicotyledons</taxon>
        <taxon>Gunneridae</taxon>
        <taxon>Pentapetalae</taxon>
        <taxon>asterids</taxon>
        <taxon>Cornales</taxon>
        <taxon>Nyssaceae</taxon>
        <taxon>Nyssa</taxon>
    </lineage>
</organism>
<dbReference type="AlphaFoldDB" id="A0A5J5A108"/>
<gene>
    <name evidence="1" type="ORF">F0562_009464</name>
</gene>
<evidence type="ECO:0000313" key="1">
    <source>
        <dbReference type="EMBL" id="KAA8523041.1"/>
    </source>
</evidence>
<name>A0A5J5A108_9ASTE</name>
<reference evidence="1 2" key="1">
    <citation type="submission" date="2019-09" db="EMBL/GenBank/DDBJ databases">
        <title>A chromosome-level genome assembly of the Chinese tupelo Nyssa sinensis.</title>
        <authorList>
            <person name="Yang X."/>
            <person name="Kang M."/>
            <person name="Yang Y."/>
            <person name="Xiong H."/>
            <person name="Wang M."/>
            <person name="Zhang Z."/>
            <person name="Wang Z."/>
            <person name="Wu H."/>
            <person name="Ma T."/>
            <person name="Liu J."/>
            <person name="Xi Z."/>
        </authorList>
    </citation>
    <scope>NUCLEOTIDE SEQUENCE [LARGE SCALE GENOMIC DNA]</scope>
    <source>
        <strain evidence="1">J267</strain>
        <tissue evidence="1">Leaf</tissue>
    </source>
</reference>
<proteinExistence type="predicted"/>
<dbReference type="EMBL" id="CM018047">
    <property type="protein sequence ID" value="KAA8523041.1"/>
    <property type="molecule type" value="Genomic_DNA"/>
</dbReference>